<sequence>MKKVMVLTNVEKQDVLNSIVNQPKEEMMMVKMHDLTISQPYGCLMRNVLLAVYEEGIQEIYVIGEQTQTSERQKAQLEEKIKAAEISEEVIQTINYTNSAKPDFISWLVGQTNMKQTVKQNVKLIQSHPVMPKSVRVQGVWIDSETGEHQSV</sequence>
<dbReference type="InterPro" id="IPR001765">
    <property type="entry name" value="Carbonic_anhydrase"/>
</dbReference>
<name>A0ABS2QSB6_9BACI</name>
<comment type="caution">
    <text evidence="2">The sequence shown here is derived from an EMBL/GenBank/DDBJ whole genome shotgun (WGS) entry which is preliminary data.</text>
</comment>
<gene>
    <name evidence="2" type="ORF">JOC83_001189</name>
</gene>
<dbReference type="Gene3D" id="3.40.1050.10">
    <property type="entry name" value="Carbonic anhydrase"/>
    <property type="match status" value="1"/>
</dbReference>
<dbReference type="InterPro" id="IPR036874">
    <property type="entry name" value="Carbonic_anhydrase_sf"/>
</dbReference>
<dbReference type="PANTHER" id="PTHR43175">
    <property type="entry name" value="CARBONIC ANHYDRASE"/>
    <property type="match status" value="1"/>
</dbReference>
<comment type="similarity">
    <text evidence="1">Belongs to the beta-class carbonic anhydrase family.</text>
</comment>
<accession>A0ABS2QSB6</accession>
<dbReference type="EC" id="4.2.1.1" evidence="2"/>
<reference evidence="2 3" key="1">
    <citation type="submission" date="2021-01" db="EMBL/GenBank/DDBJ databases">
        <title>Genomic Encyclopedia of Type Strains, Phase IV (KMG-IV): sequencing the most valuable type-strain genomes for metagenomic binning, comparative biology and taxonomic classification.</title>
        <authorList>
            <person name="Goeker M."/>
        </authorList>
    </citation>
    <scope>NUCLEOTIDE SEQUENCE [LARGE SCALE GENOMIC DNA]</scope>
    <source>
        <strain evidence="2 3">DSM 104297</strain>
    </source>
</reference>
<protein>
    <submittedName>
        <fullName evidence="2">Carbonic anhydrase</fullName>
        <ecNumber evidence="2">4.2.1.1</ecNumber>
    </submittedName>
</protein>
<proteinExistence type="inferred from homology"/>
<keyword evidence="3" id="KW-1185">Reference proteome</keyword>
<dbReference type="RefSeq" id="WP_205185232.1">
    <property type="nucleotide sequence ID" value="NZ_JAFBFC010000002.1"/>
</dbReference>
<evidence type="ECO:0000256" key="1">
    <source>
        <dbReference type="ARBA" id="ARBA00006217"/>
    </source>
</evidence>
<dbReference type="EMBL" id="JAFBFC010000002">
    <property type="protein sequence ID" value="MBM7702355.1"/>
    <property type="molecule type" value="Genomic_DNA"/>
</dbReference>
<evidence type="ECO:0000313" key="3">
    <source>
        <dbReference type="Proteomes" id="UP000809829"/>
    </source>
</evidence>
<organism evidence="2 3">
    <name type="scientific">Priestia iocasae</name>
    <dbReference type="NCBI Taxonomy" id="2291674"/>
    <lineage>
        <taxon>Bacteria</taxon>
        <taxon>Bacillati</taxon>
        <taxon>Bacillota</taxon>
        <taxon>Bacilli</taxon>
        <taxon>Bacillales</taxon>
        <taxon>Bacillaceae</taxon>
        <taxon>Priestia</taxon>
    </lineage>
</organism>
<dbReference type="GO" id="GO:0004089">
    <property type="term" value="F:carbonate dehydratase activity"/>
    <property type="evidence" value="ECO:0007669"/>
    <property type="project" value="UniProtKB-EC"/>
</dbReference>
<keyword evidence="2" id="KW-0456">Lyase</keyword>
<evidence type="ECO:0000313" key="2">
    <source>
        <dbReference type="EMBL" id="MBM7702355.1"/>
    </source>
</evidence>
<dbReference type="Proteomes" id="UP000809829">
    <property type="component" value="Unassembled WGS sequence"/>
</dbReference>
<dbReference type="SUPFAM" id="SSF53056">
    <property type="entry name" value="beta-carbonic anhydrase, cab"/>
    <property type="match status" value="1"/>
</dbReference>
<dbReference type="PANTHER" id="PTHR43175:SF1">
    <property type="entry name" value="CARBONIC ANHYDRASE-LIKE PROTEIN YBCF-RELATED"/>
    <property type="match status" value="1"/>
</dbReference>